<dbReference type="EMBL" id="BSPK01000024">
    <property type="protein sequence ID" value="GLS63474.1"/>
    <property type="molecule type" value="Genomic_DNA"/>
</dbReference>
<protein>
    <submittedName>
        <fullName evidence="2">MarR family transcriptional regulator</fullName>
    </submittedName>
</protein>
<dbReference type="Proteomes" id="UP000321960">
    <property type="component" value="Unassembled WGS sequence"/>
</dbReference>
<evidence type="ECO:0000313" key="3">
    <source>
        <dbReference type="EMBL" id="GLS63474.1"/>
    </source>
</evidence>
<evidence type="ECO:0000259" key="1">
    <source>
        <dbReference type="PROSITE" id="PS50995"/>
    </source>
</evidence>
<comment type="caution">
    <text evidence="2">The sequence shown here is derived from an EMBL/GenBank/DDBJ whole genome shotgun (WGS) entry which is preliminary data.</text>
</comment>
<dbReference type="InterPro" id="IPR036388">
    <property type="entry name" value="WH-like_DNA-bd_sf"/>
</dbReference>
<organism evidence="2 4">
    <name type="scientific">Methylobacterium oxalidis</name>
    <dbReference type="NCBI Taxonomy" id="944322"/>
    <lineage>
        <taxon>Bacteria</taxon>
        <taxon>Pseudomonadati</taxon>
        <taxon>Pseudomonadota</taxon>
        <taxon>Alphaproteobacteria</taxon>
        <taxon>Hyphomicrobiales</taxon>
        <taxon>Methylobacteriaceae</taxon>
        <taxon>Methylobacterium</taxon>
    </lineage>
</organism>
<dbReference type="InterPro" id="IPR000835">
    <property type="entry name" value="HTH_MarR-typ"/>
</dbReference>
<dbReference type="Gene3D" id="1.10.10.10">
    <property type="entry name" value="Winged helix-like DNA-binding domain superfamily/Winged helix DNA-binding domain"/>
    <property type="match status" value="1"/>
</dbReference>
<dbReference type="SMART" id="SM00347">
    <property type="entry name" value="HTH_MARR"/>
    <property type="match status" value="1"/>
</dbReference>
<dbReference type="OrthoDB" id="2287011at2"/>
<dbReference type="EMBL" id="BJZU01000149">
    <property type="protein sequence ID" value="GEP07365.1"/>
    <property type="molecule type" value="Genomic_DNA"/>
</dbReference>
<reference evidence="3" key="1">
    <citation type="journal article" date="2014" name="Int. J. Syst. Evol. Microbiol.">
        <title>Complete genome of a new Firmicutes species belonging to the dominant human colonic microbiota ('Ruminococcus bicirculans') reveals two chromosomes and a selective capacity to utilize plant glucans.</title>
        <authorList>
            <consortium name="NISC Comparative Sequencing Program"/>
            <person name="Wegmann U."/>
            <person name="Louis P."/>
            <person name="Goesmann A."/>
            <person name="Henrissat B."/>
            <person name="Duncan S.H."/>
            <person name="Flint H.J."/>
        </authorList>
    </citation>
    <scope>NUCLEOTIDE SEQUENCE</scope>
    <source>
        <strain evidence="3">NBRC 107715</strain>
    </source>
</reference>
<dbReference type="RefSeq" id="WP_147028826.1">
    <property type="nucleotide sequence ID" value="NZ_BJZU01000149.1"/>
</dbReference>
<dbReference type="AlphaFoldDB" id="A0A512JBT8"/>
<dbReference type="PANTHER" id="PTHR33164">
    <property type="entry name" value="TRANSCRIPTIONAL REGULATOR, MARR FAMILY"/>
    <property type="match status" value="1"/>
</dbReference>
<reference evidence="3" key="4">
    <citation type="submission" date="2023-01" db="EMBL/GenBank/DDBJ databases">
        <title>Draft genome sequence of Methylobacterium oxalidis strain NBRC 107715.</title>
        <authorList>
            <person name="Sun Q."/>
            <person name="Mori K."/>
        </authorList>
    </citation>
    <scope>NUCLEOTIDE SEQUENCE</scope>
    <source>
        <strain evidence="3">NBRC 107715</strain>
    </source>
</reference>
<reference evidence="2 4" key="3">
    <citation type="submission" date="2019-07" db="EMBL/GenBank/DDBJ databases">
        <title>Whole genome shotgun sequence of Methylobacterium oxalidis NBRC 107715.</title>
        <authorList>
            <person name="Hosoyama A."/>
            <person name="Uohara A."/>
            <person name="Ohji S."/>
            <person name="Ichikawa N."/>
        </authorList>
    </citation>
    <scope>NUCLEOTIDE SEQUENCE [LARGE SCALE GENOMIC DNA]</scope>
    <source>
        <strain evidence="2 4">NBRC 107715</strain>
    </source>
</reference>
<evidence type="ECO:0000313" key="5">
    <source>
        <dbReference type="Proteomes" id="UP001156856"/>
    </source>
</evidence>
<gene>
    <name evidence="3" type="ORF">GCM10007888_18550</name>
    <name evidence="2" type="ORF">MOX02_54030</name>
</gene>
<reference evidence="5" key="2">
    <citation type="journal article" date="2019" name="Int. J. Syst. Evol. Microbiol.">
        <title>The Global Catalogue of Microorganisms (GCM) 10K type strain sequencing project: providing services to taxonomists for standard genome sequencing and annotation.</title>
        <authorList>
            <consortium name="The Broad Institute Genomics Platform"/>
            <consortium name="The Broad Institute Genome Sequencing Center for Infectious Disease"/>
            <person name="Wu L."/>
            <person name="Ma J."/>
        </authorList>
    </citation>
    <scope>NUCLEOTIDE SEQUENCE [LARGE SCALE GENOMIC DNA]</scope>
    <source>
        <strain evidence="5">NBRC 107715</strain>
    </source>
</reference>
<dbReference type="GO" id="GO:0006950">
    <property type="term" value="P:response to stress"/>
    <property type="evidence" value="ECO:0007669"/>
    <property type="project" value="TreeGrafter"/>
</dbReference>
<proteinExistence type="predicted"/>
<keyword evidence="5" id="KW-1185">Reference proteome</keyword>
<feature type="domain" description="HTH marR-type" evidence="1">
    <location>
        <begin position="13"/>
        <end position="145"/>
    </location>
</feature>
<dbReference type="PROSITE" id="PS50995">
    <property type="entry name" value="HTH_MARR_2"/>
    <property type="match status" value="1"/>
</dbReference>
<accession>A0A512JBT8</accession>
<dbReference type="Proteomes" id="UP001156856">
    <property type="component" value="Unassembled WGS sequence"/>
</dbReference>
<dbReference type="Pfam" id="PF12802">
    <property type="entry name" value="MarR_2"/>
    <property type="match status" value="1"/>
</dbReference>
<evidence type="ECO:0000313" key="2">
    <source>
        <dbReference type="EMBL" id="GEP07365.1"/>
    </source>
</evidence>
<dbReference type="InterPro" id="IPR036390">
    <property type="entry name" value="WH_DNA-bd_sf"/>
</dbReference>
<name>A0A512JBT8_9HYPH</name>
<evidence type="ECO:0000313" key="4">
    <source>
        <dbReference type="Proteomes" id="UP000321960"/>
    </source>
</evidence>
<dbReference type="PANTHER" id="PTHR33164:SF105">
    <property type="entry name" value="TRANSCRIPTIONAL REPRESSOR PROTEIN-RELATED"/>
    <property type="match status" value="1"/>
</dbReference>
<dbReference type="SUPFAM" id="SSF46785">
    <property type="entry name" value="Winged helix' DNA-binding domain"/>
    <property type="match status" value="1"/>
</dbReference>
<sequence length="163" mass="17502">MAGSGIEDVMDPALCSNALLRQAMRSLGQIYDDALAPSGLRATQHGLLATVARLDTPTMGALAEALVMDLSGLGHTLKPLTRDGYLRLEADPRDRRARRVVLTDLGRAKLRETTDLWRGVQARFESALGRERAAELRALHAELASRAFRDSVAEAAAGGDGPQ</sequence>
<dbReference type="GO" id="GO:0003700">
    <property type="term" value="F:DNA-binding transcription factor activity"/>
    <property type="evidence" value="ECO:0007669"/>
    <property type="project" value="InterPro"/>
</dbReference>
<dbReference type="InterPro" id="IPR039422">
    <property type="entry name" value="MarR/SlyA-like"/>
</dbReference>